<evidence type="ECO:0000256" key="4">
    <source>
        <dbReference type="SAM" id="SignalP"/>
    </source>
</evidence>
<comment type="similarity">
    <text evidence="1">Belongs to the cystatin family.</text>
</comment>
<organism evidence="6 7">
    <name type="scientific">Mesorhabditis spiculigera</name>
    <dbReference type="NCBI Taxonomy" id="96644"/>
    <lineage>
        <taxon>Eukaryota</taxon>
        <taxon>Metazoa</taxon>
        <taxon>Ecdysozoa</taxon>
        <taxon>Nematoda</taxon>
        <taxon>Chromadorea</taxon>
        <taxon>Rhabditida</taxon>
        <taxon>Rhabditina</taxon>
        <taxon>Rhabditomorpha</taxon>
        <taxon>Rhabditoidea</taxon>
        <taxon>Rhabditidae</taxon>
        <taxon>Mesorhabditinae</taxon>
        <taxon>Mesorhabditis</taxon>
    </lineage>
</organism>
<proteinExistence type="inferred from homology"/>
<gene>
    <name evidence="6" type="ORF">MSPICULIGERA_LOCUS11560</name>
</gene>
<evidence type="ECO:0000256" key="1">
    <source>
        <dbReference type="ARBA" id="ARBA00009403"/>
    </source>
</evidence>
<dbReference type="InterPro" id="IPR046350">
    <property type="entry name" value="Cystatin_sf"/>
</dbReference>
<evidence type="ECO:0000313" key="7">
    <source>
        <dbReference type="Proteomes" id="UP001177023"/>
    </source>
</evidence>
<keyword evidence="3" id="KW-0789">Thiol protease inhibitor</keyword>
<accession>A0AA36FZV7</accession>
<dbReference type="PANTHER" id="PTHR46186:SF2">
    <property type="entry name" value="CYSTATIN"/>
    <property type="match status" value="1"/>
</dbReference>
<dbReference type="PANTHER" id="PTHR46186">
    <property type="entry name" value="CYSTATIN"/>
    <property type="match status" value="1"/>
</dbReference>
<feature type="domain" description="Cystatin" evidence="5">
    <location>
        <begin position="26"/>
        <end position="130"/>
    </location>
</feature>
<dbReference type="CDD" id="cd00042">
    <property type="entry name" value="CY"/>
    <property type="match status" value="1"/>
</dbReference>
<feature type="chain" id="PRO_5041458380" description="Cystatin domain-containing protein" evidence="4">
    <location>
        <begin position="19"/>
        <end position="148"/>
    </location>
</feature>
<dbReference type="Pfam" id="PF00031">
    <property type="entry name" value="Cystatin"/>
    <property type="match status" value="1"/>
</dbReference>
<feature type="signal peptide" evidence="4">
    <location>
        <begin position="1"/>
        <end position="18"/>
    </location>
</feature>
<dbReference type="Gene3D" id="3.10.450.10">
    <property type="match status" value="1"/>
</dbReference>
<keyword evidence="7" id="KW-1185">Reference proteome</keyword>
<comment type="caution">
    <text evidence="6">The sequence shown here is derived from an EMBL/GenBank/DDBJ whole genome shotgun (WGS) entry which is preliminary data.</text>
</comment>
<dbReference type="EMBL" id="CATQJA010002615">
    <property type="protein sequence ID" value="CAJ0573192.1"/>
    <property type="molecule type" value="Genomic_DNA"/>
</dbReference>
<dbReference type="InterPro" id="IPR000010">
    <property type="entry name" value="Cystatin_dom"/>
</dbReference>
<dbReference type="GO" id="GO:0005615">
    <property type="term" value="C:extracellular space"/>
    <property type="evidence" value="ECO:0007669"/>
    <property type="project" value="TreeGrafter"/>
</dbReference>
<name>A0AA36FZV7_9BILA</name>
<feature type="non-terminal residue" evidence="6">
    <location>
        <position position="1"/>
    </location>
</feature>
<reference evidence="6" key="1">
    <citation type="submission" date="2023-06" db="EMBL/GenBank/DDBJ databases">
        <authorList>
            <person name="Delattre M."/>
        </authorList>
    </citation>
    <scope>NUCLEOTIDE SEQUENCE</scope>
    <source>
        <strain evidence="6">AF72</strain>
    </source>
</reference>
<dbReference type="AlphaFoldDB" id="A0AA36FZV7"/>
<keyword evidence="2" id="KW-0646">Protease inhibitor</keyword>
<dbReference type="GO" id="GO:0005737">
    <property type="term" value="C:cytoplasm"/>
    <property type="evidence" value="ECO:0007669"/>
    <property type="project" value="TreeGrafter"/>
</dbReference>
<evidence type="ECO:0000313" key="6">
    <source>
        <dbReference type="EMBL" id="CAJ0573192.1"/>
    </source>
</evidence>
<dbReference type="SMART" id="SM00043">
    <property type="entry name" value="CY"/>
    <property type="match status" value="1"/>
</dbReference>
<evidence type="ECO:0000256" key="2">
    <source>
        <dbReference type="ARBA" id="ARBA00022690"/>
    </source>
</evidence>
<dbReference type="GO" id="GO:0031982">
    <property type="term" value="C:vesicle"/>
    <property type="evidence" value="ECO:0007669"/>
    <property type="project" value="TreeGrafter"/>
</dbReference>
<evidence type="ECO:0000259" key="5">
    <source>
        <dbReference type="SMART" id="SM00043"/>
    </source>
</evidence>
<dbReference type="SUPFAM" id="SSF54403">
    <property type="entry name" value="Cystatin/monellin"/>
    <property type="match status" value="1"/>
</dbReference>
<sequence>MRARLLFLVTTTAAQIHCSQYSAEEGLTGGQEPVDVDEVKDIVWHAIPSLNIGNDGNWIVPFKVISATRQIVAGLLYRINVFVTETKCSRSTTAVDEINATNCPIKLDGRLEQWEISYMEQEWLDVHNYTAKKTADVTWDQVKLFKKS</sequence>
<evidence type="ECO:0000256" key="3">
    <source>
        <dbReference type="ARBA" id="ARBA00022704"/>
    </source>
</evidence>
<keyword evidence="4" id="KW-0732">Signal</keyword>
<dbReference type="Proteomes" id="UP001177023">
    <property type="component" value="Unassembled WGS sequence"/>
</dbReference>
<dbReference type="GO" id="GO:0004869">
    <property type="term" value="F:cysteine-type endopeptidase inhibitor activity"/>
    <property type="evidence" value="ECO:0007669"/>
    <property type="project" value="UniProtKB-KW"/>
</dbReference>
<protein>
    <recommendedName>
        <fullName evidence="5">Cystatin domain-containing protein</fullName>
    </recommendedName>
</protein>